<keyword evidence="3 4" id="KW-0443">Lipid metabolism</keyword>
<dbReference type="Pfam" id="PF07993">
    <property type="entry name" value="NAD_binding_4"/>
    <property type="match status" value="1"/>
</dbReference>
<dbReference type="EMBL" id="JALNTZ010000009">
    <property type="protein sequence ID" value="KAJ3641730.1"/>
    <property type="molecule type" value="Genomic_DNA"/>
</dbReference>
<feature type="transmembrane region" description="Helical" evidence="4">
    <location>
        <begin position="247"/>
        <end position="266"/>
    </location>
</feature>
<dbReference type="Proteomes" id="UP001168821">
    <property type="component" value="Unassembled WGS sequence"/>
</dbReference>
<keyword evidence="4" id="KW-1133">Transmembrane helix</keyword>
<evidence type="ECO:0000313" key="7">
    <source>
        <dbReference type="EMBL" id="KAJ3641730.1"/>
    </source>
</evidence>
<evidence type="ECO:0000259" key="5">
    <source>
        <dbReference type="Pfam" id="PF03015"/>
    </source>
</evidence>
<keyword evidence="4" id="KW-0560">Oxidoreductase</keyword>
<evidence type="ECO:0000256" key="1">
    <source>
        <dbReference type="ARBA" id="ARBA00005928"/>
    </source>
</evidence>
<evidence type="ECO:0000256" key="2">
    <source>
        <dbReference type="ARBA" id="ARBA00022516"/>
    </source>
</evidence>
<evidence type="ECO:0000256" key="3">
    <source>
        <dbReference type="ARBA" id="ARBA00023098"/>
    </source>
</evidence>
<sequence length="481" mass="55055">MSDNSQIVEFFRNQTIFITGGNGLVGKLILEKLLRTCWDLKKIYLLIRPKKGKSPEQRFSELFTNPCFESIKGKNFKSKVMLISGDCNQPGLGLDPEDAYILKKETTCIFHIAANVNFLQTIKEASYNVSCTKDMIKLAKEMENLKVFVYVSTAYSNCFNSHIREEIYKPPIKAEAFLDLVNSCNEDDLENTLLSYLKNFPNNYLFSKCLSEDLIKSSTTGISTAIIRPAIITNTIKEPIPGYTDNYYGVIGVVAGVGMGIIRCFYSKKGKRLDLVPADVVSNCILAATWKTANSKSLTVYNCVGKKMLLEKLINLMAPLYEEFPSTKYLWYWGFTLTESKFLYNVSSLWYLSLAHVVDFLFVLFGKSYKIATKLSKIHKSLNVLSYFSSREWTFDENNFMNLWLKMGDTDRRMFPFHSKTIPWHQYLFDCALGIRLYLLQDPISTLPEGKAKLKKLRGLHYAFVGFIIGIMFLTYLSYLC</sequence>
<feature type="domain" description="Thioester reductase (TE)" evidence="6">
    <location>
        <begin position="18"/>
        <end position="285"/>
    </location>
</feature>
<dbReference type="CDD" id="cd05236">
    <property type="entry name" value="FAR-N_SDR_e"/>
    <property type="match status" value="1"/>
</dbReference>
<feature type="domain" description="Fatty acyl-CoA reductase C-terminal" evidence="5">
    <location>
        <begin position="353"/>
        <end position="441"/>
    </location>
</feature>
<dbReference type="Gene3D" id="3.40.50.720">
    <property type="entry name" value="NAD(P)-binding Rossmann-like Domain"/>
    <property type="match status" value="1"/>
</dbReference>
<comment type="caution">
    <text evidence="7">The sequence shown here is derived from an EMBL/GenBank/DDBJ whole genome shotgun (WGS) entry which is preliminary data.</text>
</comment>
<proteinExistence type="inferred from homology"/>
<evidence type="ECO:0000256" key="4">
    <source>
        <dbReference type="RuleBase" id="RU363097"/>
    </source>
</evidence>
<dbReference type="PANTHER" id="PTHR11011">
    <property type="entry name" value="MALE STERILITY PROTEIN 2-RELATED"/>
    <property type="match status" value="1"/>
</dbReference>
<dbReference type="InterPro" id="IPR013120">
    <property type="entry name" value="FAR_NAD-bd"/>
</dbReference>
<keyword evidence="2 4" id="KW-0444">Lipid biosynthesis</keyword>
<dbReference type="InterPro" id="IPR033640">
    <property type="entry name" value="FAR_C"/>
</dbReference>
<keyword evidence="8" id="KW-1185">Reference proteome</keyword>
<organism evidence="7 8">
    <name type="scientific">Zophobas morio</name>
    <dbReference type="NCBI Taxonomy" id="2755281"/>
    <lineage>
        <taxon>Eukaryota</taxon>
        <taxon>Metazoa</taxon>
        <taxon>Ecdysozoa</taxon>
        <taxon>Arthropoda</taxon>
        <taxon>Hexapoda</taxon>
        <taxon>Insecta</taxon>
        <taxon>Pterygota</taxon>
        <taxon>Neoptera</taxon>
        <taxon>Endopterygota</taxon>
        <taxon>Coleoptera</taxon>
        <taxon>Polyphaga</taxon>
        <taxon>Cucujiformia</taxon>
        <taxon>Tenebrionidae</taxon>
        <taxon>Zophobas</taxon>
    </lineage>
</organism>
<dbReference type="CDD" id="cd09071">
    <property type="entry name" value="FAR_C"/>
    <property type="match status" value="1"/>
</dbReference>
<dbReference type="GO" id="GO:0102965">
    <property type="term" value="F:alcohol-forming long-chain fatty acyl-CoA reductase activity"/>
    <property type="evidence" value="ECO:0007669"/>
    <property type="project" value="UniProtKB-EC"/>
</dbReference>
<dbReference type="PANTHER" id="PTHR11011:SF60">
    <property type="entry name" value="FATTY ACYL-COA REDUCTASE-RELATED"/>
    <property type="match status" value="1"/>
</dbReference>
<keyword evidence="4" id="KW-0521">NADP</keyword>
<dbReference type="AlphaFoldDB" id="A0AA38HPM7"/>
<evidence type="ECO:0000259" key="6">
    <source>
        <dbReference type="Pfam" id="PF07993"/>
    </source>
</evidence>
<comment type="catalytic activity">
    <reaction evidence="4">
        <text>a long-chain fatty acyl-CoA + 2 NADPH + 2 H(+) = a long-chain primary fatty alcohol + 2 NADP(+) + CoA</text>
        <dbReference type="Rhea" id="RHEA:52716"/>
        <dbReference type="ChEBI" id="CHEBI:15378"/>
        <dbReference type="ChEBI" id="CHEBI:57287"/>
        <dbReference type="ChEBI" id="CHEBI:57783"/>
        <dbReference type="ChEBI" id="CHEBI:58349"/>
        <dbReference type="ChEBI" id="CHEBI:77396"/>
        <dbReference type="ChEBI" id="CHEBI:83139"/>
        <dbReference type="EC" id="1.2.1.84"/>
    </reaction>
</comment>
<dbReference type="GO" id="GO:0080019">
    <property type="term" value="F:alcohol-forming very long-chain fatty acyl-CoA reductase activity"/>
    <property type="evidence" value="ECO:0007669"/>
    <property type="project" value="InterPro"/>
</dbReference>
<gene>
    <name evidence="7" type="ORF">Zmor_028211</name>
</gene>
<reference evidence="7" key="1">
    <citation type="journal article" date="2023" name="G3 (Bethesda)">
        <title>Whole genome assemblies of Zophobas morio and Tenebrio molitor.</title>
        <authorList>
            <person name="Kaur S."/>
            <person name="Stinson S.A."/>
            <person name="diCenzo G.C."/>
        </authorList>
    </citation>
    <scope>NUCLEOTIDE SEQUENCE</scope>
    <source>
        <strain evidence="7">QUZm001</strain>
    </source>
</reference>
<dbReference type="GO" id="GO:0035336">
    <property type="term" value="P:long-chain fatty-acyl-CoA metabolic process"/>
    <property type="evidence" value="ECO:0007669"/>
    <property type="project" value="TreeGrafter"/>
</dbReference>
<dbReference type="SUPFAM" id="SSF51735">
    <property type="entry name" value="NAD(P)-binding Rossmann-fold domains"/>
    <property type="match status" value="1"/>
</dbReference>
<dbReference type="InterPro" id="IPR036291">
    <property type="entry name" value="NAD(P)-bd_dom_sf"/>
</dbReference>
<name>A0AA38HPM7_9CUCU</name>
<evidence type="ECO:0000313" key="8">
    <source>
        <dbReference type="Proteomes" id="UP001168821"/>
    </source>
</evidence>
<comment type="function">
    <text evidence="4">Catalyzes the reduction of fatty acyl-CoA to fatty alcohols.</text>
</comment>
<feature type="transmembrane region" description="Helical" evidence="4">
    <location>
        <begin position="342"/>
        <end position="365"/>
    </location>
</feature>
<dbReference type="InterPro" id="IPR026055">
    <property type="entry name" value="FAR"/>
</dbReference>
<dbReference type="GO" id="GO:0005777">
    <property type="term" value="C:peroxisome"/>
    <property type="evidence" value="ECO:0007669"/>
    <property type="project" value="TreeGrafter"/>
</dbReference>
<accession>A0AA38HPM7</accession>
<keyword evidence="4" id="KW-0812">Transmembrane</keyword>
<feature type="transmembrane region" description="Helical" evidence="4">
    <location>
        <begin position="460"/>
        <end position="479"/>
    </location>
</feature>
<dbReference type="Pfam" id="PF03015">
    <property type="entry name" value="Sterile"/>
    <property type="match status" value="1"/>
</dbReference>
<dbReference type="EC" id="1.2.1.84" evidence="4"/>
<protein>
    <recommendedName>
        <fullName evidence="4">Fatty acyl-CoA reductase</fullName>
        <ecNumber evidence="4">1.2.1.84</ecNumber>
    </recommendedName>
</protein>
<keyword evidence="4" id="KW-0472">Membrane</keyword>
<comment type="similarity">
    <text evidence="1 4">Belongs to the fatty acyl-CoA reductase family.</text>
</comment>